<evidence type="ECO:0000259" key="8">
    <source>
        <dbReference type="Pfam" id="PF02840"/>
    </source>
</evidence>
<evidence type="ECO:0000256" key="5">
    <source>
        <dbReference type="ARBA" id="ARBA00022728"/>
    </source>
</evidence>
<keyword evidence="5" id="KW-0747">Spliceosome</keyword>
<reference evidence="9" key="1">
    <citation type="submission" date="2021-01" db="EMBL/GenBank/DDBJ databases">
        <authorList>
            <person name="Corre E."/>
            <person name="Pelletier E."/>
            <person name="Niang G."/>
            <person name="Scheremetjew M."/>
            <person name="Finn R."/>
            <person name="Kale V."/>
            <person name="Holt S."/>
            <person name="Cochrane G."/>
            <person name="Meng A."/>
            <person name="Brown T."/>
            <person name="Cohen L."/>
        </authorList>
    </citation>
    <scope>NUCLEOTIDE SEQUENCE</scope>
    <source>
        <strain evidence="9">RCC1130</strain>
    </source>
</reference>
<evidence type="ECO:0000256" key="1">
    <source>
        <dbReference type="ARBA" id="ARBA00004123"/>
    </source>
</evidence>
<keyword evidence="6" id="KW-0508">mRNA splicing</keyword>
<evidence type="ECO:0000256" key="2">
    <source>
        <dbReference type="ARBA" id="ARBA00008137"/>
    </source>
</evidence>
<dbReference type="AlphaFoldDB" id="A0A7S0J483"/>
<dbReference type="GO" id="GO:0005682">
    <property type="term" value="C:U5 snRNP"/>
    <property type="evidence" value="ECO:0007669"/>
    <property type="project" value="TreeGrafter"/>
</dbReference>
<dbReference type="Pfam" id="PF02840">
    <property type="entry name" value="Prp18"/>
    <property type="match status" value="1"/>
</dbReference>
<evidence type="ECO:0000313" key="9">
    <source>
        <dbReference type="EMBL" id="CAD8540679.1"/>
    </source>
</evidence>
<dbReference type="InterPro" id="IPR039979">
    <property type="entry name" value="PRPF18"/>
</dbReference>
<sequence length="200" mass="23289">MFNETQLYDEAGRALQEGVQREHEEEAELNLQGDEELEATFTPTTPEQIVSRFFKQLVRLWEARIAERPETESKSMEGRKETAAYVQCRRHMKPFFKQLKNRTMNIEVLTTMIEITQHSQTRDYVKAHDAYIRCAIGNAPWPMGISGTGIHERQGRQHIRESKLAHIMNDETQRKYLQSVKRLLTFAQRALPANPSKMVS</sequence>
<accession>A0A7S0J483</accession>
<gene>
    <name evidence="9" type="ORF">CLEP1334_LOCUS15962</name>
</gene>
<evidence type="ECO:0000256" key="4">
    <source>
        <dbReference type="ARBA" id="ARBA00022664"/>
    </source>
</evidence>
<dbReference type="InterPro" id="IPR004098">
    <property type="entry name" value="Prp18"/>
</dbReference>
<evidence type="ECO:0000256" key="3">
    <source>
        <dbReference type="ARBA" id="ARBA00018242"/>
    </source>
</evidence>
<feature type="domain" description="Prp18" evidence="8">
    <location>
        <begin position="52"/>
        <end position="192"/>
    </location>
</feature>
<dbReference type="PANTHER" id="PTHR13007">
    <property type="entry name" value="PRE-MRNA SPLICING FACTOR-RELATED"/>
    <property type="match status" value="1"/>
</dbReference>
<keyword evidence="7" id="KW-0539">Nucleus</keyword>
<comment type="similarity">
    <text evidence="2">Belongs to the PRP18 family.</text>
</comment>
<dbReference type="SUPFAM" id="SSF47938">
    <property type="entry name" value="Functional domain of the splicing factor Prp18"/>
    <property type="match status" value="1"/>
</dbReference>
<dbReference type="GO" id="GO:0000350">
    <property type="term" value="P:generation of catalytic spliceosome for second transesterification step"/>
    <property type="evidence" value="ECO:0007669"/>
    <property type="project" value="TreeGrafter"/>
</dbReference>
<keyword evidence="4" id="KW-0507">mRNA processing</keyword>
<organism evidence="9">
    <name type="scientific">Calcidiscus leptoporus</name>
    <dbReference type="NCBI Taxonomy" id="127549"/>
    <lineage>
        <taxon>Eukaryota</taxon>
        <taxon>Haptista</taxon>
        <taxon>Haptophyta</taxon>
        <taxon>Prymnesiophyceae</taxon>
        <taxon>Coccolithales</taxon>
        <taxon>Calcidiscaceae</taxon>
        <taxon>Calcidiscus</taxon>
    </lineage>
</organism>
<evidence type="ECO:0000256" key="6">
    <source>
        <dbReference type="ARBA" id="ARBA00023187"/>
    </source>
</evidence>
<dbReference type="GO" id="GO:0046540">
    <property type="term" value="C:U4/U6 x U5 tri-snRNP complex"/>
    <property type="evidence" value="ECO:0007669"/>
    <property type="project" value="TreeGrafter"/>
</dbReference>
<dbReference type="GO" id="GO:0071021">
    <property type="term" value="C:U2-type post-spliceosomal complex"/>
    <property type="evidence" value="ECO:0007669"/>
    <property type="project" value="TreeGrafter"/>
</dbReference>
<protein>
    <recommendedName>
        <fullName evidence="3">Pre-mRNA-splicing factor 18</fullName>
    </recommendedName>
</protein>
<dbReference type="Gene3D" id="1.20.940.10">
    <property type="entry name" value="Functional domain of the splicing factor Prp18"/>
    <property type="match status" value="1"/>
</dbReference>
<dbReference type="EMBL" id="HBER01031733">
    <property type="protein sequence ID" value="CAD8540679.1"/>
    <property type="molecule type" value="Transcribed_RNA"/>
</dbReference>
<evidence type="ECO:0000256" key="7">
    <source>
        <dbReference type="ARBA" id="ARBA00023242"/>
    </source>
</evidence>
<name>A0A7S0J483_9EUKA</name>
<comment type="subcellular location">
    <subcellularLocation>
        <location evidence="1">Nucleus</location>
    </subcellularLocation>
</comment>
<dbReference type="PANTHER" id="PTHR13007:SF19">
    <property type="entry name" value="PRE-MRNA-SPLICING FACTOR 18"/>
    <property type="match status" value="1"/>
</dbReference>
<proteinExistence type="inferred from homology"/>